<protein>
    <submittedName>
        <fullName evidence="2">Uncharacterized protein</fullName>
    </submittedName>
</protein>
<name>A0A9X1NBU5_9ACTN</name>
<evidence type="ECO:0000313" key="3">
    <source>
        <dbReference type="Proteomes" id="UP001138997"/>
    </source>
</evidence>
<dbReference type="RefSeq" id="WP_231440025.1">
    <property type="nucleotide sequence ID" value="NZ_JAJOMB010000003.1"/>
</dbReference>
<comment type="caution">
    <text evidence="2">The sequence shown here is derived from an EMBL/GenBank/DDBJ whole genome shotgun (WGS) entry which is preliminary data.</text>
</comment>
<proteinExistence type="predicted"/>
<gene>
    <name evidence="2" type="ORF">LR394_08080</name>
</gene>
<dbReference type="Proteomes" id="UP001138997">
    <property type="component" value="Unassembled WGS sequence"/>
</dbReference>
<keyword evidence="3" id="KW-1185">Reference proteome</keyword>
<evidence type="ECO:0000313" key="2">
    <source>
        <dbReference type="EMBL" id="MCD5310849.1"/>
    </source>
</evidence>
<accession>A0A9X1NBU5</accession>
<keyword evidence="1" id="KW-0472">Membrane</keyword>
<feature type="transmembrane region" description="Helical" evidence="1">
    <location>
        <begin position="6"/>
        <end position="33"/>
    </location>
</feature>
<organism evidence="2 3">
    <name type="scientific">Kineosporia babensis</name>
    <dbReference type="NCBI Taxonomy" id="499548"/>
    <lineage>
        <taxon>Bacteria</taxon>
        <taxon>Bacillati</taxon>
        <taxon>Actinomycetota</taxon>
        <taxon>Actinomycetes</taxon>
        <taxon>Kineosporiales</taxon>
        <taxon>Kineosporiaceae</taxon>
        <taxon>Kineosporia</taxon>
    </lineage>
</organism>
<keyword evidence="1" id="KW-1133">Transmembrane helix</keyword>
<keyword evidence="1" id="KW-0812">Transmembrane</keyword>
<dbReference type="EMBL" id="JAJOMB010000003">
    <property type="protein sequence ID" value="MCD5310849.1"/>
    <property type="molecule type" value="Genomic_DNA"/>
</dbReference>
<sequence>MITPGGVVLLALFAWMLYTGRRVIAGLILGIFLGSTKTGNSLMGTVNEVCASLAEAISSIWDSVVQ</sequence>
<dbReference type="AlphaFoldDB" id="A0A9X1NBU5"/>
<reference evidence="2" key="1">
    <citation type="submission" date="2021-11" db="EMBL/GenBank/DDBJ databases">
        <title>Streptomyces corallinus and Kineosporia corallina sp. nov., two new coral-derived marine actinobacteria.</title>
        <authorList>
            <person name="Buangrab K."/>
            <person name="Sutthacheep M."/>
            <person name="Yeemin T."/>
            <person name="Harunari E."/>
            <person name="Igarashi Y."/>
            <person name="Sripreechasak P."/>
            <person name="Kanchanasin P."/>
            <person name="Tanasupawat S."/>
            <person name="Phongsopitanun W."/>
        </authorList>
    </citation>
    <scope>NUCLEOTIDE SEQUENCE</scope>
    <source>
        <strain evidence="2">JCM 31032</strain>
    </source>
</reference>
<evidence type="ECO:0000256" key="1">
    <source>
        <dbReference type="SAM" id="Phobius"/>
    </source>
</evidence>